<keyword evidence="5" id="KW-0808">Transferase</keyword>
<keyword evidence="6" id="KW-0949">S-adenosyl-L-methionine</keyword>
<evidence type="ECO:0000259" key="13">
    <source>
        <dbReference type="Pfam" id="PF00590"/>
    </source>
</evidence>
<accession>A0A0B3YFX2</accession>
<dbReference type="InterPro" id="IPR000878">
    <property type="entry name" value="4pyrrol_Mease"/>
</dbReference>
<dbReference type="GO" id="GO:0032259">
    <property type="term" value="P:methylation"/>
    <property type="evidence" value="ECO:0007669"/>
    <property type="project" value="UniProtKB-KW"/>
</dbReference>
<comment type="caution">
    <text evidence="14">The sequence shown here is derived from an EMBL/GenBank/DDBJ whole genome shotgun (WGS) entry which is preliminary data.</text>
</comment>
<comment type="pathway">
    <text evidence="11">Porphyrin-containing compound metabolism; siroheme biosynthesis; precorrin-2 from uroporphyrinogen III: step 1/1.</text>
</comment>
<dbReference type="RefSeq" id="WP_039219935.1">
    <property type="nucleotide sequence ID" value="NZ_JWLW01000015.1"/>
</dbReference>
<keyword evidence="15" id="KW-1185">Reference proteome</keyword>
<dbReference type="InterPro" id="IPR035996">
    <property type="entry name" value="4pyrrol_Methylase_sf"/>
</dbReference>
<dbReference type="EMBL" id="JWLW01000015">
    <property type="protein sequence ID" value="KHT52919.1"/>
    <property type="molecule type" value="Genomic_DNA"/>
</dbReference>
<comment type="pathway">
    <text evidence="12">Cofactor biosynthesis; adenosylcobalamin biosynthesis; precorrin-2 from uroporphyrinogen III: step 1/1.</text>
</comment>
<keyword evidence="4" id="KW-0489">Methyltransferase</keyword>
<keyword evidence="7" id="KW-0560">Oxidoreductase</keyword>
<reference evidence="14 15" key="1">
    <citation type="submission" date="2014-12" db="EMBL/GenBank/DDBJ databases">
        <title>Genome sequencing of Alteromonas marina AD001.</title>
        <authorList>
            <person name="Adrian T.G.S."/>
            <person name="Chan K.G."/>
        </authorList>
    </citation>
    <scope>NUCLEOTIDE SEQUENCE [LARGE SCALE GENOMIC DNA]</scope>
    <source>
        <strain evidence="14 15">AD001</strain>
    </source>
</reference>
<dbReference type="GO" id="GO:0004851">
    <property type="term" value="F:uroporphyrin-III C-methyltransferase activity"/>
    <property type="evidence" value="ECO:0007669"/>
    <property type="project" value="UniProtKB-EC"/>
</dbReference>
<evidence type="ECO:0000256" key="4">
    <source>
        <dbReference type="ARBA" id="ARBA00022603"/>
    </source>
</evidence>
<evidence type="ECO:0000256" key="1">
    <source>
        <dbReference type="ARBA" id="ARBA00005879"/>
    </source>
</evidence>
<evidence type="ECO:0000256" key="3">
    <source>
        <dbReference type="ARBA" id="ARBA00022573"/>
    </source>
</evidence>
<comment type="similarity">
    <text evidence="1">Belongs to the precorrin methyltransferase family.</text>
</comment>
<organism evidence="14 15">
    <name type="scientific">Alteromonas marina</name>
    <dbReference type="NCBI Taxonomy" id="203795"/>
    <lineage>
        <taxon>Bacteria</taxon>
        <taxon>Pseudomonadati</taxon>
        <taxon>Pseudomonadota</taxon>
        <taxon>Gammaproteobacteria</taxon>
        <taxon>Alteromonadales</taxon>
        <taxon>Alteromonadaceae</taxon>
        <taxon>Alteromonas/Salinimonas group</taxon>
        <taxon>Alteromonas</taxon>
    </lineage>
</organism>
<keyword evidence="10" id="KW-0511">Multifunctional enzyme</keyword>
<dbReference type="GO" id="GO:0009236">
    <property type="term" value="P:cobalamin biosynthetic process"/>
    <property type="evidence" value="ECO:0007669"/>
    <property type="project" value="UniProtKB-KW"/>
</dbReference>
<dbReference type="PANTHER" id="PTHR45790">
    <property type="entry name" value="SIROHEME SYNTHASE-RELATED"/>
    <property type="match status" value="1"/>
</dbReference>
<dbReference type="PANTHER" id="PTHR45790:SF3">
    <property type="entry name" value="S-ADENOSYL-L-METHIONINE-DEPENDENT UROPORPHYRINOGEN III METHYLTRANSFERASE, CHLOROPLASTIC"/>
    <property type="match status" value="1"/>
</dbReference>
<dbReference type="GO" id="GO:0016829">
    <property type="term" value="F:lyase activity"/>
    <property type="evidence" value="ECO:0007669"/>
    <property type="project" value="UniProtKB-KW"/>
</dbReference>
<dbReference type="OrthoDB" id="9815856at2"/>
<dbReference type="Pfam" id="PF00590">
    <property type="entry name" value="TP_methylase"/>
    <property type="match status" value="1"/>
</dbReference>
<sequence length="327" mass="35672">MSIASSWSLPFLRTLFKPQKPLLNLFYRDAISTSATTVTTRQRSDNPKAPAKHSYFGKWLKLANRQTEGLKQGQVFIVGAGPGDAELLTLKAFRLLQQADVVLFDALVSEDILALIPSKVVKEYVGKRCKKHSFTQDAICKRVVELASNGHTVVRLKGGDPALFARTCEETDALTKANIPFAIVPGITAASGVSAYTGIPLTDRRCAQSVSFMTAHFKDVDQWPEMAPMAQNVLKQTMVVYMGLSRLEGLCKGLIHHNVPTTWPVAAIENATSPEQRVITGVLADIHSKVEAANLTGPTLLIFGKVVESRQQVNTLLLHSSKHAATI</sequence>
<dbReference type="NCBIfam" id="NF004790">
    <property type="entry name" value="PRK06136.1"/>
    <property type="match status" value="1"/>
</dbReference>
<dbReference type="FunFam" id="3.30.950.10:FF:000001">
    <property type="entry name" value="Siroheme synthase"/>
    <property type="match status" value="1"/>
</dbReference>
<dbReference type="SUPFAM" id="SSF53790">
    <property type="entry name" value="Tetrapyrrole methylase"/>
    <property type="match status" value="1"/>
</dbReference>
<dbReference type="CDD" id="cd11642">
    <property type="entry name" value="SUMT"/>
    <property type="match status" value="1"/>
</dbReference>
<dbReference type="InterPro" id="IPR050161">
    <property type="entry name" value="Siro_Cobalamin_biosynth"/>
</dbReference>
<evidence type="ECO:0000256" key="2">
    <source>
        <dbReference type="ARBA" id="ARBA00012162"/>
    </source>
</evidence>
<dbReference type="Proteomes" id="UP000031197">
    <property type="component" value="Unassembled WGS sequence"/>
</dbReference>
<dbReference type="GO" id="GO:0016491">
    <property type="term" value="F:oxidoreductase activity"/>
    <property type="evidence" value="ECO:0007669"/>
    <property type="project" value="UniProtKB-KW"/>
</dbReference>
<keyword evidence="8" id="KW-0456">Lyase</keyword>
<evidence type="ECO:0000256" key="11">
    <source>
        <dbReference type="ARBA" id="ARBA00025705"/>
    </source>
</evidence>
<dbReference type="InterPro" id="IPR014776">
    <property type="entry name" value="4pyrrole_Mease_sub2"/>
</dbReference>
<evidence type="ECO:0000313" key="14">
    <source>
        <dbReference type="EMBL" id="KHT52919.1"/>
    </source>
</evidence>
<evidence type="ECO:0000256" key="6">
    <source>
        <dbReference type="ARBA" id="ARBA00022691"/>
    </source>
</evidence>
<gene>
    <name evidence="14" type="ORF">RJ41_09755</name>
</gene>
<evidence type="ECO:0000256" key="10">
    <source>
        <dbReference type="ARBA" id="ARBA00023268"/>
    </source>
</evidence>
<evidence type="ECO:0000256" key="8">
    <source>
        <dbReference type="ARBA" id="ARBA00023239"/>
    </source>
</evidence>
<keyword evidence="9" id="KW-0627">Porphyrin biosynthesis</keyword>
<keyword evidence="3" id="KW-0169">Cobalamin biosynthesis</keyword>
<evidence type="ECO:0000256" key="5">
    <source>
        <dbReference type="ARBA" id="ARBA00022679"/>
    </source>
</evidence>
<dbReference type="FunFam" id="3.40.1010.10:FF:000001">
    <property type="entry name" value="Siroheme synthase"/>
    <property type="match status" value="1"/>
</dbReference>
<dbReference type="InterPro" id="IPR006366">
    <property type="entry name" value="CobA/CysG_C"/>
</dbReference>
<dbReference type="InterPro" id="IPR003043">
    <property type="entry name" value="Uropor_MeTrfase_CS"/>
</dbReference>
<dbReference type="Gene3D" id="3.30.950.10">
    <property type="entry name" value="Methyltransferase, Cobalt-precorrin-4 Transmethylase, Domain 2"/>
    <property type="match status" value="1"/>
</dbReference>
<dbReference type="EC" id="2.1.1.107" evidence="2"/>
<dbReference type="NCBIfam" id="TIGR01469">
    <property type="entry name" value="cobA_cysG_Cterm"/>
    <property type="match status" value="1"/>
</dbReference>
<evidence type="ECO:0000256" key="9">
    <source>
        <dbReference type="ARBA" id="ARBA00023244"/>
    </source>
</evidence>
<name>A0A0B3YFX2_9ALTE</name>
<dbReference type="UniPathway" id="UPA00262">
    <property type="reaction ID" value="UER00211"/>
</dbReference>
<evidence type="ECO:0000256" key="7">
    <source>
        <dbReference type="ARBA" id="ARBA00023002"/>
    </source>
</evidence>
<evidence type="ECO:0000256" key="12">
    <source>
        <dbReference type="ARBA" id="ARBA00060548"/>
    </source>
</evidence>
<feature type="domain" description="Tetrapyrrole methylase" evidence="13">
    <location>
        <begin position="75"/>
        <end position="286"/>
    </location>
</feature>
<dbReference type="Gene3D" id="3.40.1010.10">
    <property type="entry name" value="Cobalt-precorrin-4 Transmethylase, Domain 1"/>
    <property type="match status" value="1"/>
</dbReference>
<dbReference type="PROSITE" id="PS00839">
    <property type="entry name" value="SUMT_1"/>
    <property type="match status" value="1"/>
</dbReference>
<dbReference type="AlphaFoldDB" id="A0A0B3YFX2"/>
<proteinExistence type="inferred from homology"/>
<dbReference type="GO" id="GO:0019354">
    <property type="term" value="P:siroheme biosynthetic process"/>
    <property type="evidence" value="ECO:0007669"/>
    <property type="project" value="UniProtKB-UniPathway"/>
</dbReference>
<evidence type="ECO:0000313" key="15">
    <source>
        <dbReference type="Proteomes" id="UP000031197"/>
    </source>
</evidence>
<protein>
    <recommendedName>
        <fullName evidence="2">uroporphyrinogen-III C-methyltransferase</fullName>
        <ecNumber evidence="2">2.1.1.107</ecNumber>
    </recommendedName>
</protein>
<dbReference type="InterPro" id="IPR014777">
    <property type="entry name" value="4pyrrole_Mease_sub1"/>
</dbReference>